<dbReference type="AlphaFoldDB" id="A0A540NIM0"/>
<dbReference type="Proteomes" id="UP000315295">
    <property type="component" value="Unassembled WGS sequence"/>
</dbReference>
<protein>
    <recommendedName>
        <fullName evidence="1">DUF4283 domain-containing protein</fullName>
    </recommendedName>
</protein>
<reference evidence="2 3" key="1">
    <citation type="journal article" date="2019" name="G3 (Bethesda)">
        <title>Sequencing of a Wild Apple (Malus baccata) Genome Unravels the Differences Between Cultivated and Wild Apple Species Regarding Disease Resistance and Cold Tolerance.</title>
        <authorList>
            <person name="Chen X."/>
        </authorList>
    </citation>
    <scope>NUCLEOTIDE SEQUENCE [LARGE SCALE GENOMIC DNA]</scope>
    <source>
        <strain evidence="3">cv. Shandingzi</strain>
        <tissue evidence="2">Leaves</tissue>
    </source>
</reference>
<keyword evidence="3" id="KW-1185">Reference proteome</keyword>
<evidence type="ECO:0000313" key="2">
    <source>
        <dbReference type="EMBL" id="TQE10881.1"/>
    </source>
</evidence>
<proteinExistence type="predicted"/>
<dbReference type="InterPro" id="IPR025558">
    <property type="entry name" value="DUF4283"/>
</dbReference>
<evidence type="ECO:0000259" key="1">
    <source>
        <dbReference type="Pfam" id="PF14111"/>
    </source>
</evidence>
<organism evidence="2 3">
    <name type="scientific">Malus baccata</name>
    <name type="common">Siberian crab apple</name>
    <name type="synonym">Pyrus baccata</name>
    <dbReference type="NCBI Taxonomy" id="106549"/>
    <lineage>
        <taxon>Eukaryota</taxon>
        <taxon>Viridiplantae</taxon>
        <taxon>Streptophyta</taxon>
        <taxon>Embryophyta</taxon>
        <taxon>Tracheophyta</taxon>
        <taxon>Spermatophyta</taxon>
        <taxon>Magnoliopsida</taxon>
        <taxon>eudicotyledons</taxon>
        <taxon>Gunneridae</taxon>
        <taxon>Pentapetalae</taxon>
        <taxon>rosids</taxon>
        <taxon>fabids</taxon>
        <taxon>Rosales</taxon>
        <taxon>Rosaceae</taxon>
        <taxon>Amygdaloideae</taxon>
        <taxon>Maleae</taxon>
        <taxon>Malus</taxon>
    </lineage>
</organism>
<sequence length="60" mass="7068">MFGQVVDAKLIKGKLTISWKGLIQVNFFLDHYGRNWYMIEFTSEEDVDVVLEGRPWYVKG</sequence>
<gene>
    <name evidence="2" type="ORF">C1H46_003454</name>
</gene>
<comment type="caution">
    <text evidence="2">The sequence shown here is derived from an EMBL/GenBank/DDBJ whole genome shotgun (WGS) entry which is preliminary data.</text>
</comment>
<evidence type="ECO:0000313" key="3">
    <source>
        <dbReference type="Proteomes" id="UP000315295"/>
    </source>
</evidence>
<name>A0A540NIM0_MALBA</name>
<dbReference type="EMBL" id="VIEB01000035">
    <property type="protein sequence ID" value="TQE10881.1"/>
    <property type="molecule type" value="Genomic_DNA"/>
</dbReference>
<accession>A0A540NIM0</accession>
<dbReference type="Pfam" id="PF14111">
    <property type="entry name" value="DUF4283"/>
    <property type="match status" value="1"/>
</dbReference>
<feature type="domain" description="DUF4283" evidence="1">
    <location>
        <begin position="4"/>
        <end position="60"/>
    </location>
</feature>